<dbReference type="RefSeq" id="WP_157589334.1">
    <property type="nucleotide sequence ID" value="NZ_WPIN01000016.1"/>
</dbReference>
<protein>
    <submittedName>
        <fullName evidence="1">DUF4160 domain-containing protein</fullName>
    </submittedName>
</protein>
<keyword evidence="2" id="KW-1185">Reference proteome</keyword>
<reference evidence="1 2" key="1">
    <citation type="submission" date="2019-12" db="EMBL/GenBank/DDBJ databases">
        <title>Spirosoma sp. HMF4905 genome sequencing and assembly.</title>
        <authorList>
            <person name="Kang H."/>
            <person name="Cha I."/>
            <person name="Kim H."/>
            <person name="Joh K."/>
        </authorList>
    </citation>
    <scope>NUCLEOTIDE SEQUENCE [LARGE SCALE GENOMIC DNA]</scope>
    <source>
        <strain evidence="1 2">HMF4905</strain>
    </source>
</reference>
<dbReference type="Proteomes" id="UP000436006">
    <property type="component" value="Unassembled WGS sequence"/>
</dbReference>
<evidence type="ECO:0000313" key="1">
    <source>
        <dbReference type="EMBL" id="MVM34516.1"/>
    </source>
</evidence>
<dbReference type="EMBL" id="WPIN01000016">
    <property type="protein sequence ID" value="MVM34516.1"/>
    <property type="molecule type" value="Genomic_DNA"/>
</dbReference>
<comment type="caution">
    <text evidence="1">The sequence shown here is derived from an EMBL/GenBank/DDBJ whole genome shotgun (WGS) entry which is preliminary data.</text>
</comment>
<dbReference type="Pfam" id="PF13711">
    <property type="entry name" value="DUF4160"/>
    <property type="match status" value="1"/>
</dbReference>
<dbReference type="InterPro" id="IPR025427">
    <property type="entry name" value="DUF4160"/>
</dbReference>
<evidence type="ECO:0000313" key="2">
    <source>
        <dbReference type="Proteomes" id="UP000436006"/>
    </source>
</evidence>
<name>A0A7K1SLQ9_9BACT</name>
<organism evidence="1 2">
    <name type="scientific">Spirosoma arboris</name>
    <dbReference type="NCBI Taxonomy" id="2682092"/>
    <lineage>
        <taxon>Bacteria</taxon>
        <taxon>Pseudomonadati</taxon>
        <taxon>Bacteroidota</taxon>
        <taxon>Cytophagia</taxon>
        <taxon>Cytophagales</taxon>
        <taxon>Cytophagaceae</taxon>
        <taxon>Spirosoma</taxon>
    </lineage>
</organism>
<dbReference type="AlphaFoldDB" id="A0A7K1SLQ9"/>
<sequence>MPTILRIGGIRFFFYSKEGTEPAHIHVEQADNVAKFWLDPVELESSYGFSAKEINQIRKLVVEYQATFLQAWHDYFN</sequence>
<proteinExistence type="predicted"/>
<gene>
    <name evidence="1" type="ORF">GO755_31090</name>
</gene>
<accession>A0A7K1SLQ9</accession>